<proteinExistence type="predicted"/>
<dbReference type="RefSeq" id="WP_184950796.1">
    <property type="nucleotide sequence ID" value="NZ_BOMC01000002.1"/>
</dbReference>
<dbReference type="AlphaFoldDB" id="A0A7W7G1C8"/>
<dbReference type="EMBL" id="JACHMF010000001">
    <property type="protein sequence ID" value="MBB4692020.1"/>
    <property type="molecule type" value="Genomic_DNA"/>
</dbReference>
<evidence type="ECO:0000313" key="1">
    <source>
        <dbReference type="EMBL" id="MBB4692020.1"/>
    </source>
</evidence>
<organism evidence="1 2">
    <name type="scientific">Paractinoplanes abujensis</name>
    <dbReference type="NCBI Taxonomy" id="882441"/>
    <lineage>
        <taxon>Bacteria</taxon>
        <taxon>Bacillati</taxon>
        <taxon>Actinomycetota</taxon>
        <taxon>Actinomycetes</taxon>
        <taxon>Micromonosporales</taxon>
        <taxon>Micromonosporaceae</taxon>
        <taxon>Paractinoplanes</taxon>
    </lineage>
</organism>
<dbReference type="Proteomes" id="UP000542742">
    <property type="component" value="Unassembled WGS sequence"/>
</dbReference>
<comment type="caution">
    <text evidence="1">The sequence shown here is derived from an EMBL/GenBank/DDBJ whole genome shotgun (WGS) entry which is preliminary data.</text>
</comment>
<reference evidence="1 2" key="1">
    <citation type="submission" date="2020-08" db="EMBL/GenBank/DDBJ databases">
        <title>Sequencing the genomes of 1000 actinobacteria strains.</title>
        <authorList>
            <person name="Klenk H.-P."/>
        </authorList>
    </citation>
    <scope>NUCLEOTIDE SEQUENCE [LARGE SCALE GENOMIC DNA]</scope>
    <source>
        <strain evidence="1 2">DSM 45518</strain>
    </source>
</reference>
<gene>
    <name evidence="1" type="ORF">BKA14_002168</name>
</gene>
<evidence type="ECO:0008006" key="3">
    <source>
        <dbReference type="Google" id="ProtNLM"/>
    </source>
</evidence>
<keyword evidence="2" id="KW-1185">Reference proteome</keyword>
<evidence type="ECO:0000313" key="2">
    <source>
        <dbReference type="Proteomes" id="UP000542742"/>
    </source>
</evidence>
<name>A0A7W7G1C8_9ACTN</name>
<protein>
    <recommendedName>
        <fullName evidence="3">GNAT family N-acetyltransferase</fullName>
    </recommendedName>
</protein>
<sequence>MNEDRFTVRAHEPADRDGVPELAPRLSIGVAGWRDPARVARAVKDWLSTAAGRAPAADNAPFVAVTDGSGAEI</sequence>
<accession>A0A7W7G1C8</accession>